<gene>
    <name evidence="3" type="ORF">EKH79_17560</name>
</gene>
<feature type="compositionally biased region" description="Polar residues" evidence="1">
    <location>
        <begin position="52"/>
        <end position="63"/>
    </location>
</feature>
<protein>
    <submittedName>
        <fullName evidence="3">DUF2782 domain-containing protein</fullName>
    </submittedName>
</protein>
<name>A0A432LNT4_9GAMM</name>
<dbReference type="AlphaFoldDB" id="A0A432LNT4"/>
<feature type="region of interest" description="Disordered" evidence="1">
    <location>
        <begin position="160"/>
        <end position="180"/>
    </location>
</feature>
<comment type="caution">
    <text evidence="3">The sequence shown here is derived from an EMBL/GenBank/DDBJ whole genome shotgun (WGS) entry which is preliminary data.</text>
</comment>
<feature type="compositionally biased region" description="Low complexity" evidence="1">
    <location>
        <begin position="22"/>
        <end position="32"/>
    </location>
</feature>
<dbReference type="Proteomes" id="UP000267077">
    <property type="component" value="Unassembled WGS sequence"/>
</dbReference>
<dbReference type="EMBL" id="RYZR01000008">
    <property type="protein sequence ID" value="RUL61445.1"/>
    <property type="molecule type" value="Genomic_DNA"/>
</dbReference>
<dbReference type="RefSeq" id="WP_126675156.1">
    <property type="nucleotide sequence ID" value="NZ_RYZR01000008.1"/>
</dbReference>
<evidence type="ECO:0000313" key="3">
    <source>
        <dbReference type="EMBL" id="RUL61445.1"/>
    </source>
</evidence>
<evidence type="ECO:0000313" key="4">
    <source>
        <dbReference type="Proteomes" id="UP000267077"/>
    </source>
</evidence>
<evidence type="ECO:0000256" key="1">
    <source>
        <dbReference type="SAM" id="MobiDB-lite"/>
    </source>
</evidence>
<dbReference type="Pfam" id="PF11191">
    <property type="entry name" value="DUF2782"/>
    <property type="match status" value="1"/>
</dbReference>
<keyword evidence="2" id="KW-0732">Signal</keyword>
<dbReference type="InterPro" id="IPR021357">
    <property type="entry name" value="DUF2782"/>
</dbReference>
<accession>A0A432LNT4</accession>
<proteinExistence type="predicted"/>
<sequence length="180" mass="18893">MKHAACLLVLSVLAAAPAFAQTSSSSTAQPHFAPAPPPPGMNDPGVNPSKEPMSSSTAANAPVSTPAELEPSHMAGKPIPTTKMPGQANQDANGQPPPEVAVHQEGDNTIQEYRQNGHVYMVVVTPKYGPQQVYTVDPDGHMLDPNGQPPVKPVQYRLIQWGKSKPASAESTEDNGDNGT</sequence>
<organism evidence="3 4">
    <name type="scientific">Dyella dinghuensis</name>
    <dbReference type="NCBI Taxonomy" id="1920169"/>
    <lineage>
        <taxon>Bacteria</taxon>
        <taxon>Pseudomonadati</taxon>
        <taxon>Pseudomonadota</taxon>
        <taxon>Gammaproteobacteria</taxon>
        <taxon>Lysobacterales</taxon>
        <taxon>Rhodanobacteraceae</taxon>
        <taxon>Dyella</taxon>
    </lineage>
</organism>
<feature type="region of interest" description="Disordered" evidence="1">
    <location>
        <begin position="22"/>
        <end position="105"/>
    </location>
</feature>
<feature type="chain" id="PRO_5019492622" evidence="2">
    <location>
        <begin position="21"/>
        <end position="180"/>
    </location>
</feature>
<reference evidence="3 4" key="1">
    <citation type="submission" date="2018-12" db="EMBL/GenBank/DDBJ databases">
        <title>Dyella dinghuensis sp. nov. DHOA06 and Dyella choica sp. nov. 4M-K27, isolated from forest soil.</title>
        <authorList>
            <person name="Qiu L.-H."/>
            <person name="Gao Z.-H."/>
        </authorList>
    </citation>
    <scope>NUCLEOTIDE SEQUENCE [LARGE SCALE GENOMIC DNA]</scope>
    <source>
        <strain evidence="3 4">DHOA06</strain>
    </source>
</reference>
<feature type="signal peptide" evidence="2">
    <location>
        <begin position="1"/>
        <end position="20"/>
    </location>
</feature>
<dbReference type="OrthoDB" id="5296182at2"/>
<evidence type="ECO:0000256" key="2">
    <source>
        <dbReference type="SAM" id="SignalP"/>
    </source>
</evidence>
<feature type="compositionally biased region" description="Acidic residues" evidence="1">
    <location>
        <begin position="171"/>
        <end position="180"/>
    </location>
</feature>
<dbReference type="Gene3D" id="2.20.130.30">
    <property type="entry name" value="Protein of unknown function DUF2782"/>
    <property type="match status" value="1"/>
</dbReference>
<keyword evidence="4" id="KW-1185">Reference proteome</keyword>